<evidence type="ECO:0000259" key="5">
    <source>
        <dbReference type="Pfam" id="PF13087"/>
    </source>
</evidence>
<evidence type="ECO:0000256" key="3">
    <source>
        <dbReference type="ARBA" id="ARBA00022806"/>
    </source>
</evidence>
<protein>
    <submittedName>
        <fullName evidence="6">Dna helicase</fullName>
    </submittedName>
</protein>
<feature type="domain" description="DNA2/NAM7 helicase-like C-terminal" evidence="5">
    <location>
        <begin position="671"/>
        <end position="843"/>
    </location>
</feature>
<dbReference type="STRING" id="490622.A0A395NHY7"/>
<dbReference type="EMBL" id="PXOA01000414">
    <property type="protein sequence ID" value="RFU75706.1"/>
    <property type="molecule type" value="Genomic_DNA"/>
</dbReference>
<accession>A0A395NHY7</accession>
<dbReference type="InterPro" id="IPR047187">
    <property type="entry name" value="SF1_C_Upf1"/>
</dbReference>
<dbReference type="GO" id="GO:0016787">
    <property type="term" value="F:hydrolase activity"/>
    <property type="evidence" value="ECO:0007669"/>
    <property type="project" value="UniProtKB-KW"/>
</dbReference>
<dbReference type="InterPro" id="IPR050534">
    <property type="entry name" value="Coronavir_polyprotein_1ab"/>
</dbReference>
<dbReference type="PANTHER" id="PTHR43788:SF8">
    <property type="entry name" value="DNA-BINDING PROTEIN SMUBP-2"/>
    <property type="match status" value="1"/>
</dbReference>
<keyword evidence="3 6" id="KW-0347">Helicase</keyword>
<gene>
    <name evidence="6" type="ORF">TARUN_6465</name>
</gene>
<evidence type="ECO:0000256" key="2">
    <source>
        <dbReference type="ARBA" id="ARBA00022801"/>
    </source>
</evidence>
<dbReference type="Proteomes" id="UP000266272">
    <property type="component" value="Unassembled WGS sequence"/>
</dbReference>
<dbReference type="GO" id="GO:0043139">
    <property type="term" value="F:5'-3' DNA helicase activity"/>
    <property type="evidence" value="ECO:0007669"/>
    <property type="project" value="TreeGrafter"/>
</dbReference>
<dbReference type="OrthoDB" id="4898452at2759"/>
<reference evidence="6 7" key="1">
    <citation type="journal article" date="2018" name="PLoS Pathog.">
        <title>Evolution of structural diversity of trichothecenes, a family of toxins produced by plant pathogenic and entomopathogenic fungi.</title>
        <authorList>
            <person name="Proctor R.H."/>
            <person name="McCormick S.P."/>
            <person name="Kim H.S."/>
            <person name="Cardoza R.E."/>
            <person name="Stanley A.M."/>
            <person name="Lindo L."/>
            <person name="Kelly A."/>
            <person name="Brown D.W."/>
            <person name="Lee T."/>
            <person name="Vaughan M.M."/>
            <person name="Alexander N.J."/>
            <person name="Busman M."/>
            <person name="Gutierrez S."/>
        </authorList>
    </citation>
    <scope>NUCLEOTIDE SEQUENCE [LARGE SCALE GENOMIC DNA]</scope>
    <source>
        <strain evidence="6 7">IBT 40837</strain>
    </source>
</reference>
<dbReference type="InterPro" id="IPR041679">
    <property type="entry name" value="DNA2/NAM7-like_C"/>
</dbReference>
<evidence type="ECO:0000256" key="4">
    <source>
        <dbReference type="ARBA" id="ARBA00022840"/>
    </source>
</evidence>
<keyword evidence="4" id="KW-0067">ATP-binding</keyword>
<name>A0A395NHY7_TRIAR</name>
<comment type="caution">
    <text evidence="6">The sequence shown here is derived from an EMBL/GenBank/DDBJ whole genome shotgun (WGS) entry which is preliminary data.</text>
</comment>
<keyword evidence="7" id="KW-1185">Reference proteome</keyword>
<dbReference type="GO" id="GO:0005524">
    <property type="term" value="F:ATP binding"/>
    <property type="evidence" value="ECO:0007669"/>
    <property type="project" value="UniProtKB-KW"/>
</dbReference>
<dbReference type="SUPFAM" id="SSF52540">
    <property type="entry name" value="P-loop containing nucleoside triphosphate hydrolases"/>
    <property type="match status" value="1"/>
</dbReference>
<keyword evidence="1" id="KW-0547">Nucleotide-binding</keyword>
<organism evidence="6 7">
    <name type="scientific">Trichoderma arundinaceum</name>
    <dbReference type="NCBI Taxonomy" id="490622"/>
    <lineage>
        <taxon>Eukaryota</taxon>
        <taxon>Fungi</taxon>
        <taxon>Dikarya</taxon>
        <taxon>Ascomycota</taxon>
        <taxon>Pezizomycotina</taxon>
        <taxon>Sordariomycetes</taxon>
        <taxon>Hypocreomycetidae</taxon>
        <taxon>Hypocreales</taxon>
        <taxon>Hypocreaceae</taxon>
        <taxon>Trichoderma</taxon>
    </lineage>
</organism>
<sequence length="897" mass="99719">MPRKRNAKGNANEPNGLTPGGFIKSCMMILENDFLGGRELGLPSDISLQLVAQTEINGNFWLGFCLDIPLGSENENKGFGMCYLADREGYDPGKAVPTQTYRLHIKLPPEKFTPYAKAADASMHKRNPKETENMSFLKIGLGGGSNLTVSGLGMPFANPGHPSEQWINHNEPIIDLPSDMLNQLWIKYQQPPAFTYPYGTQQHWSMGRYYEMRPRTKGHRFSPALSYCDDNDHIAVLTQSQVQDVFWLDVAAKKILTVRFRAYFVPENSSPISEATKFFYVILPLNQKFRDEYNAPWSRLTKGVDAVCVFAPDARPTNPVAQGIPKAGINAPIPFDLRDKMSLYRDLLLGNGFQRSFRLFCDSRGNVISQSPTQPIASPVLSVVNLLGIDEKFIDALLQDIVPSDHSRFCTYLSKRPLGLGIITAGPGFGKTTVLSVATLGMAASLGNVYATAATHVAADNFAERLNQITENVTRRRNISNGSTQSVRRALVIRGYKTLEETEAFHNLLKKPYMGDGAATWVPKSRWKVNLIVSLSIKRLLDVASGKIDWAEYKKGKVDSNEIMETLFRSILNYADILCTNAALSNRAPFRTWKIERAKGIAVDEASNISRPDLYCVWGNTLLSCVLAGDDKQLPPTVMSLKNRDGEGNHIDRLGLDGQISPLSFFKANGWPIFRLRTQFRMGTGLFDLCHRQVYSDVPLEYGPGCDISLEKHSAGRQLEAYLQQRFPNLTPAPAATFKEVFIHCKGAKCIVDSIDPAQVTIITPYKANVELIDRLRKKSKYSILSKMGPTATVDSFQGREGDIAVVVMGTTQGVGPGFTTDEQQLNVMFSRQRSGLVIFGDIKVLGKLVKDHNKDKKKFVIYTARGKRFVQAKMLHDMLTTMAQQGRVATLSASQI</sequence>
<dbReference type="Gene3D" id="3.40.50.300">
    <property type="entry name" value="P-loop containing nucleotide triphosphate hydrolases"/>
    <property type="match status" value="2"/>
</dbReference>
<keyword evidence="2" id="KW-0378">Hydrolase</keyword>
<dbReference type="Pfam" id="PF13087">
    <property type="entry name" value="AAA_12"/>
    <property type="match status" value="1"/>
</dbReference>
<evidence type="ECO:0000313" key="7">
    <source>
        <dbReference type="Proteomes" id="UP000266272"/>
    </source>
</evidence>
<evidence type="ECO:0000256" key="1">
    <source>
        <dbReference type="ARBA" id="ARBA00022741"/>
    </source>
</evidence>
<proteinExistence type="predicted"/>
<dbReference type="InterPro" id="IPR027417">
    <property type="entry name" value="P-loop_NTPase"/>
</dbReference>
<dbReference type="PANTHER" id="PTHR43788">
    <property type="entry name" value="DNA2/NAM7 HELICASE FAMILY MEMBER"/>
    <property type="match status" value="1"/>
</dbReference>
<dbReference type="AlphaFoldDB" id="A0A395NHY7"/>
<dbReference type="Pfam" id="PF13245">
    <property type="entry name" value="AAA_19"/>
    <property type="match status" value="1"/>
</dbReference>
<evidence type="ECO:0000313" key="6">
    <source>
        <dbReference type="EMBL" id="RFU75706.1"/>
    </source>
</evidence>
<dbReference type="CDD" id="cd18808">
    <property type="entry name" value="SF1_C_Upf1"/>
    <property type="match status" value="1"/>
</dbReference>